<dbReference type="InterPro" id="IPR010540">
    <property type="entry name" value="CmpB_TMEM229"/>
</dbReference>
<gene>
    <name evidence="2" type="ORF">H9873_02765</name>
</gene>
<evidence type="ECO:0000256" key="1">
    <source>
        <dbReference type="SAM" id="Phobius"/>
    </source>
</evidence>
<evidence type="ECO:0000313" key="2">
    <source>
        <dbReference type="EMBL" id="HIW83229.1"/>
    </source>
</evidence>
<feature type="transmembrane region" description="Helical" evidence="1">
    <location>
        <begin position="6"/>
        <end position="26"/>
    </location>
</feature>
<feature type="transmembrane region" description="Helical" evidence="1">
    <location>
        <begin position="140"/>
        <end position="166"/>
    </location>
</feature>
<accession>A0A9D1R935</accession>
<reference evidence="2" key="1">
    <citation type="journal article" date="2021" name="PeerJ">
        <title>Extensive microbial diversity within the chicken gut microbiome revealed by metagenomics and culture.</title>
        <authorList>
            <person name="Gilroy R."/>
            <person name="Ravi A."/>
            <person name="Getino M."/>
            <person name="Pursley I."/>
            <person name="Horton D.L."/>
            <person name="Alikhan N.F."/>
            <person name="Baker D."/>
            <person name="Gharbi K."/>
            <person name="Hall N."/>
            <person name="Watson M."/>
            <person name="Adriaenssens E.M."/>
            <person name="Foster-Nyarko E."/>
            <person name="Jarju S."/>
            <person name="Secka A."/>
            <person name="Antonio M."/>
            <person name="Oren A."/>
            <person name="Chaudhuri R.R."/>
            <person name="La Ragione R."/>
            <person name="Hildebrand F."/>
            <person name="Pallen M.J."/>
        </authorList>
    </citation>
    <scope>NUCLEOTIDE SEQUENCE</scope>
    <source>
        <strain evidence="2">ChiSxjej1B13-11762</strain>
    </source>
</reference>
<protein>
    <submittedName>
        <fullName evidence="2">ABC transporter permease</fullName>
    </submittedName>
</protein>
<proteinExistence type="predicted"/>
<dbReference type="Pfam" id="PF06541">
    <property type="entry name" value="ABC_trans_CmpB"/>
    <property type="match status" value="1"/>
</dbReference>
<feature type="transmembrane region" description="Helical" evidence="1">
    <location>
        <begin position="64"/>
        <end position="86"/>
    </location>
</feature>
<keyword evidence="1" id="KW-1133">Transmembrane helix</keyword>
<comment type="caution">
    <text evidence="2">The sequence shown here is derived from an EMBL/GenBank/DDBJ whole genome shotgun (WGS) entry which is preliminary data.</text>
</comment>
<organism evidence="2 3">
    <name type="scientific">Candidatus Dorea gallistercoris</name>
    <dbReference type="NCBI Taxonomy" id="2838542"/>
    <lineage>
        <taxon>Bacteria</taxon>
        <taxon>Bacillati</taxon>
        <taxon>Bacillota</taxon>
        <taxon>Clostridia</taxon>
        <taxon>Lachnospirales</taxon>
        <taxon>Lachnospiraceae</taxon>
        <taxon>Dorea</taxon>
    </lineage>
</organism>
<dbReference type="Proteomes" id="UP000824263">
    <property type="component" value="Unassembled WGS sequence"/>
</dbReference>
<feature type="transmembrane region" description="Helical" evidence="1">
    <location>
        <begin position="38"/>
        <end position="58"/>
    </location>
</feature>
<evidence type="ECO:0000313" key="3">
    <source>
        <dbReference type="Proteomes" id="UP000824263"/>
    </source>
</evidence>
<sequence length="249" mass="27862">MGLYDLLLSFFLYGFLGWCTEVAFAAVKTGKFVNRGFLNGPICPVYGIGVGLVVWLLTPIEDQLLLLYVASAALVTLLEWATGVVLDRIFHHKWWDYSDQPMNIGGYVCLPFSLVWGLGCVLIMKFLHPITQKGIDLLPVPLGIVLIIGLGAALAADISVTVSAILKLNRQLEAMEKVAAELRELSDKVGSNIYANVSEAKEKLRARYEELSLPKSRVSARLLKAFPRMESRRHKAMLEELKKRMWGRR</sequence>
<keyword evidence="1" id="KW-0812">Transmembrane</keyword>
<reference evidence="2" key="2">
    <citation type="submission" date="2021-04" db="EMBL/GenBank/DDBJ databases">
        <authorList>
            <person name="Gilroy R."/>
        </authorList>
    </citation>
    <scope>NUCLEOTIDE SEQUENCE</scope>
    <source>
        <strain evidence="2">ChiSxjej1B13-11762</strain>
    </source>
</reference>
<feature type="transmembrane region" description="Helical" evidence="1">
    <location>
        <begin position="107"/>
        <end position="128"/>
    </location>
</feature>
<dbReference type="EMBL" id="DXGF01000051">
    <property type="protein sequence ID" value="HIW83229.1"/>
    <property type="molecule type" value="Genomic_DNA"/>
</dbReference>
<keyword evidence="1" id="KW-0472">Membrane</keyword>
<dbReference type="AlphaFoldDB" id="A0A9D1R935"/>
<name>A0A9D1R935_9FIRM</name>